<keyword evidence="4 7" id="KW-0276">Fatty acid metabolism</keyword>
<comment type="similarity">
    <text evidence="7">Belongs to the acyl carrier protein (ACP) family.</text>
</comment>
<dbReference type="Gene3D" id="1.10.1200.10">
    <property type="entry name" value="ACP-like"/>
    <property type="match status" value="1"/>
</dbReference>
<evidence type="ECO:0000256" key="3">
    <source>
        <dbReference type="ARBA" id="ARBA00022553"/>
    </source>
</evidence>
<keyword evidence="6 7" id="KW-0275">Fatty acid biosynthesis</keyword>
<evidence type="ECO:0000256" key="1">
    <source>
        <dbReference type="ARBA" id="ARBA00022450"/>
    </source>
</evidence>
<dbReference type="GO" id="GO:0016020">
    <property type="term" value="C:membrane"/>
    <property type="evidence" value="ECO:0007669"/>
    <property type="project" value="GOC"/>
</dbReference>
<dbReference type="InterPro" id="IPR006162">
    <property type="entry name" value="Ppantetheine_attach_site"/>
</dbReference>
<dbReference type="NCBIfam" id="NF002150">
    <property type="entry name" value="PRK00982.1-4"/>
    <property type="match status" value="1"/>
</dbReference>
<keyword evidence="14" id="KW-1185">Reference proteome</keyword>
<organism evidence="13 14">
    <name type="scientific">Jeotgalibacillus proteolyticus</name>
    <dbReference type="NCBI Taxonomy" id="2082395"/>
    <lineage>
        <taxon>Bacteria</taxon>
        <taxon>Bacillati</taxon>
        <taxon>Bacillota</taxon>
        <taxon>Bacilli</taxon>
        <taxon>Bacillales</taxon>
        <taxon>Caryophanaceae</taxon>
        <taxon>Jeotgalibacillus</taxon>
    </lineage>
</organism>
<evidence type="ECO:0000256" key="2">
    <source>
        <dbReference type="ARBA" id="ARBA00022516"/>
    </source>
</evidence>
<dbReference type="SUPFAM" id="SSF47336">
    <property type="entry name" value="ACP-like"/>
    <property type="match status" value="1"/>
</dbReference>
<dbReference type="GO" id="GO:0009245">
    <property type="term" value="P:lipid A biosynthetic process"/>
    <property type="evidence" value="ECO:0007669"/>
    <property type="project" value="TreeGrafter"/>
</dbReference>
<dbReference type="EMBL" id="PREZ01000009">
    <property type="protein sequence ID" value="PPA68789.1"/>
    <property type="molecule type" value="Genomic_DNA"/>
</dbReference>
<evidence type="ECO:0000256" key="7">
    <source>
        <dbReference type="HAMAP-Rule" id="MF_01217"/>
    </source>
</evidence>
<evidence type="ECO:0000259" key="10">
    <source>
        <dbReference type="PROSITE" id="PS50075"/>
    </source>
</evidence>
<comment type="PTM">
    <text evidence="9">4'-phosphopantetheine is transferred from CoA to a specific serine of apo-ACP by acpS.</text>
</comment>
<dbReference type="PROSITE" id="PS50883">
    <property type="entry name" value="EAL"/>
    <property type="match status" value="1"/>
</dbReference>
<comment type="subcellular location">
    <subcellularLocation>
        <location evidence="7">Cytoplasm</location>
    </subcellularLocation>
</comment>
<comment type="pathway">
    <text evidence="7 9">Lipid metabolism; fatty acid biosynthesis.</text>
</comment>
<keyword evidence="1 7" id="KW-0596">Phosphopantetheine</keyword>
<evidence type="ECO:0000259" key="11">
    <source>
        <dbReference type="PROSITE" id="PS50883"/>
    </source>
</evidence>
<keyword evidence="5 7" id="KW-0443">Lipid metabolism</keyword>
<dbReference type="PANTHER" id="PTHR20863:SF76">
    <property type="entry name" value="CARRIER DOMAIN-CONTAINING PROTEIN"/>
    <property type="match status" value="1"/>
</dbReference>
<dbReference type="EMBL" id="PREZ01000009">
    <property type="protein sequence ID" value="PPA68712.1"/>
    <property type="molecule type" value="Genomic_DNA"/>
</dbReference>
<dbReference type="Pfam" id="PF00550">
    <property type="entry name" value="PP-binding"/>
    <property type="match status" value="1"/>
</dbReference>
<comment type="caution">
    <text evidence="13">The sequence shown here is derived from an EMBL/GenBank/DDBJ whole genome shotgun (WGS) entry which is preliminary data.</text>
</comment>
<dbReference type="GO" id="GO:0005829">
    <property type="term" value="C:cytosol"/>
    <property type="evidence" value="ECO:0007669"/>
    <property type="project" value="TreeGrafter"/>
</dbReference>
<protein>
    <recommendedName>
        <fullName evidence="7 8">Acyl carrier protein</fullName>
        <shortName evidence="7">ACP</shortName>
    </recommendedName>
</protein>
<reference evidence="13 14" key="1">
    <citation type="submission" date="2018-02" db="EMBL/GenBank/DDBJ databases">
        <title>Jeotgalibacillus proteolyticum sp. nov. a protease producing bacterium isolated from ocean sediments of Laizhou Bay.</title>
        <authorList>
            <person name="Li Y."/>
        </authorList>
    </citation>
    <scope>NUCLEOTIDE SEQUENCE [LARGE SCALE GENOMIC DNA]</scope>
    <source>
        <strain evidence="13 14">22-7</strain>
    </source>
</reference>
<evidence type="ECO:0000256" key="9">
    <source>
        <dbReference type="RuleBase" id="RU003545"/>
    </source>
</evidence>
<dbReference type="InterPro" id="IPR009081">
    <property type="entry name" value="PP-bd_ACP"/>
</dbReference>
<accession>A0A2S5G725</accession>
<dbReference type="PROSITE" id="PS50075">
    <property type="entry name" value="CARRIER"/>
    <property type="match status" value="1"/>
</dbReference>
<dbReference type="GO" id="GO:0000036">
    <property type="term" value="F:acyl carrier activity"/>
    <property type="evidence" value="ECO:0007669"/>
    <property type="project" value="UniProtKB-UniRule"/>
</dbReference>
<dbReference type="UniPathway" id="UPA00094"/>
<gene>
    <name evidence="7 13" type="primary">acpP</name>
    <name evidence="12" type="ORF">C4B60_19270</name>
    <name evidence="13" type="ORF">C4B60_19700</name>
</gene>
<dbReference type="RefSeq" id="WP_104059673.1">
    <property type="nucleotide sequence ID" value="NZ_PREZ01000009.1"/>
</dbReference>
<evidence type="ECO:0000256" key="5">
    <source>
        <dbReference type="ARBA" id="ARBA00023098"/>
    </source>
</evidence>
<dbReference type="NCBIfam" id="NF002148">
    <property type="entry name" value="PRK00982.1-2"/>
    <property type="match status" value="1"/>
</dbReference>
<dbReference type="Proteomes" id="UP000239047">
    <property type="component" value="Unassembled WGS sequence"/>
</dbReference>
<feature type="modified residue" description="O-(pantetheine 4'-phosphoryl)serine" evidence="7">
    <location>
        <position position="37"/>
    </location>
</feature>
<dbReference type="NCBIfam" id="TIGR00517">
    <property type="entry name" value="acyl_carrier"/>
    <property type="match status" value="1"/>
</dbReference>
<keyword evidence="2 7" id="KW-0444">Lipid biosynthesis</keyword>
<evidence type="ECO:0000313" key="13">
    <source>
        <dbReference type="EMBL" id="PPA68789.1"/>
    </source>
</evidence>
<comment type="PTM">
    <text evidence="7">4'-phosphopantetheine is transferred from CoA to a specific serine of apo-ACP by AcpS. This modification is essential for activity because fatty acids are bound in thioester linkage to the sulfhydryl of the prosthetic group.</text>
</comment>
<dbReference type="GO" id="GO:0000035">
    <property type="term" value="F:acyl binding"/>
    <property type="evidence" value="ECO:0007669"/>
    <property type="project" value="TreeGrafter"/>
</dbReference>
<proteinExistence type="inferred from homology"/>
<feature type="domain" description="Carrier" evidence="10">
    <location>
        <begin position="2"/>
        <end position="77"/>
    </location>
</feature>
<dbReference type="AlphaFoldDB" id="A0A2S5G725"/>
<evidence type="ECO:0000313" key="12">
    <source>
        <dbReference type="EMBL" id="PPA68712.1"/>
    </source>
</evidence>
<dbReference type="PROSITE" id="PS00012">
    <property type="entry name" value="PHOSPHOPANTETHEINE"/>
    <property type="match status" value="1"/>
</dbReference>
<dbReference type="OrthoDB" id="9804551at2"/>
<evidence type="ECO:0000256" key="4">
    <source>
        <dbReference type="ARBA" id="ARBA00022832"/>
    </source>
</evidence>
<dbReference type="PANTHER" id="PTHR20863">
    <property type="entry name" value="ACYL CARRIER PROTEIN"/>
    <property type="match status" value="1"/>
</dbReference>
<keyword evidence="7" id="KW-0963">Cytoplasm</keyword>
<sequence length="82" mass="9452">MKNTFEEVQNLIAERLDIDKLSIKKESSFKNDLGADSLDVVEMVMEIEDIFEIEIADEDSENLKTVQDLVEYIDQKNKVNQG</sequence>
<feature type="domain" description="EAL" evidence="11">
    <location>
        <begin position="1"/>
        <end position="82"/>
    </location>
</feature>
<keyword evidence="3 7" id="KW-0597">Phosphoprotein</keyword>
<name>A0A2S5G725_9BACL</name>
<dbReference type="HAMAP" id="MF_01217">
    <property type="entry name" value="Acyl_carrier"/>
    <property type="match status" value="1"/>
</dbReference>
<dbReference type="InterPro" id="IPR036736">
    <property type="entry name" value="ACP-like_sf"/>
</dbReference>
<evidence type="ECO:0000256" key="8">
    <source>
        <dbReference type="NCBIfam" id="TIGR00517"/>
    </source>
</evidence>
<comment type="function">
    <text evidence="7 9">Carrier of the growing fatty acid chain in fatty acid biosynthesis.</text>
</comment>
<evidence type="ECO:0000313" key="14">
    <source>
        <dbReference type="Proteomes" id="UP000239047"/>
    </source>
</evidence>
<evidence type="ECO:0000256" key="6">
    <source>
        <dbReference type="ARBA" id="ARBA00023160"/>
    </source>
</evidence>
<dbReference type="InterPro" id="IPR003231">
    <property type="entry name" value="ACP"/>
</dbReference>
<dbReference type="InterPro" id="IPR001633">
    <property type="entry name" value="EAL_dom"/>
</dbReference>